<dbReference type="Proteomes" id="UP001595880">
    <property type="component" value="Unassembled WGS sequence"/>
</dbReference>
<evidence type="ECO:0000256" key="5">
    <source>
        <dbReference type="ARBA" id="ARBA00022989"/>
    </source>
</evidence>
<dbReference type="PROSITE" id="PS01348">
    <property type="entry name" value="MRAY_2"/>
    <property type="match status" value="1"/>
</dbReference>
<keyword evidence="5 7" id="KW-1133">Transmembrane helix</keyword>
<feature type="transmembrane region" description="Helical" evidence="7">
    <location>
        <begin position="178"/>
        <end position="198"/>
    </location>
</feature>
<evidence type="ECO:0000256" key="6">
    <source>
        <dbReference type="ARBA" id="ARBA00023136"/>
    </source>
</evidence>
<dbReference type="EMBL" id="JBHSDV010000001">
    <property type="protein sequence ID" value="MFC4386538.1"/>
    <property type="molecule type" value="Genomic_DNA"/>
</dbReference>
<gene>
    <name evidence="8" type="ORF">ACFOZ1_01815</name>
</gene>
<evidence type="ECO:0000313" key="8">
    <source>
        <dbReference type="EMBL" id="MFC4386538.1"/>
    </source>
</evidence>
<keyword evidence="6 7" id="KW-0472">Membrane</keyword>
<evidence type="ECO:0000313" key="9">
    <source>
        <dbReference type="Proteomes" id="UP001595880"/>
    </source>
</evidence>
<evidence type="ECO:0000256" key="4">
    <source>
        <dbReference type="ARBA" id="ARBA00022692"/>
    </source>
</evidence>
<evidence type="ECO:0000256" key="7">
    <source>
        <dbReference type="SAM" id="Phobius"/>
    </source>
</evidence>
<feature type="transmembrane region" description="Helical" evidence="7">
    <location>
        <begin position="6"/>
        <end position="25"/>
    </location>
</feature>
<dbReference type="PANTHER" id="PTHR22926:SF3">
    <property type="entry name" value="UNDECAPRENYL-PHOSPHATE ALPHA-N-ACETYLGLUCOSAMINYL 1-PHOSPHATE TRANSFERASE"/>
    <property type="match status" value="1"/>
</dbReference>
<dbReference type="Pfam" id="PF00953">
    <property type="entry name" value="Glycos_transf_4"/>
    <property type="match status" value="1"/>
</dbReference>
<dbReference type="RefSeq" id="WP_390195220.1">
    <property type="nucleotide sequence ID" value="NZ_JBHSDV010000001.1"/>
</dbReference>
<keyword evidence="2" id="KW-1003">Cell membrane</keyword>
<evidence type="ECO:0000256" key="2">
    <source>
        <dbReference type="ARBA" id="ARBA00022475"/>
    </source>
</evidence>
<feature type="transmembrane region" description="Helical" evidence="7">
    <location>
        <begin position="127"/>
        <end position="147"/>
    </location>
</feature>
<feature type="transmembrane region" description="Helical" evidence="7">
    <location>
        <begin position="69"/>
        <end position="85"/>
    </location>
</feature>
<reference evidence="9" key="1">
    <citation type="journal article" date="2019" name="Int. J. Syst. Evol. Microbiol.">
        <title>The Global Catalogue of Microorganisms (GCM) 10K type strain sequencing project: providing services to taxonomists for standard genome sequencing and annotation.</title>
        <authorList>
            <consortium name="The Broad Institute Genomics Platform"/>
            <consortium name="The Broad Institute Genome Sequencing Center for Infectious Disease"/>
            <person name="Wu L."/>
            <person name="Ma J."/>
        </authorList>
    </citation>
    <scope>NUCLEOTIDE SEQUENCE [LARGE SCALE GENOMIC DNA]</scope>
    <source>
        <strain evidence="9">KACC 14058</strain>
    </source>
</reference>
<comment type="caution">
    <text evidence="8">The sequence shown here is derived from an EMBL/GenBank/DDBJ whole genome shotgun (WGS) entry which is preliminary data.</text>
</comment>
<dbReference type="InterPro" id="IPR000715">
    <property type="entry name" value="Glycosyl_transferase_4"/>
</dbReference>
<keyword evidence="4 7" id="KW-0812">Transmembrane</keyword>
<feature type="transmembrane region" description="Helical" evidence="7">
    <location>
        <begin position="232"/>
        <end position="253"/>
    </location>
</feature>
<protein>
    <submittedName>
        <fullName evidence="8">Glycosyltransferase family 4 protein</fullName>
    </submittedName>
</protein>
<sequence>MLYLATITCFVITLLLTPIVIKFAFKIGATDKPNARKVHERIMPRLGGLAIFLSFFIGSMFFISKTIVAWPILLGALIIVLTGVLDDIKEISPKTKLIGQFIAATITVLGGIRIDFVTLPFIDRLEFGYFAIPITIIWIIGITNAINLIDGLDGLAAGVSSIAIFTISILAVTMGNPLIALLGFILLGSTLGFLVFNFHPAKIFMGDSGSLFLGYMISVLAVSGLFKNIAMFSLLVPIIILAVPIIDTLFAIVRRIVNKKPLSSPDKLHLHHCLLRLGFSHRQTVLIIYIMAALFSISAVIFTEATLWGAAVIIISLLLIVELIVELTGLIHENYYPILKLIGFKKTAKN</sequence>
<comment type="subcellular location">
    <subcellularLocation>
        <location evidence="1">Cell membrane</location>
        <topology evidence="1">Multi-pass membrane protein</topology>
    </subcellularLocation>
</comment>
<proteinExistence type="predicted"/>
<feature type="transmembrane region" description="Helical" evidence="7">
    <location>
        <begin position="308"/>
        <end position="331"/>
    </location>
</feature>
<organism evidence="8 9">
    <name type="scientific">Gracilibacillus marinus</name>
    <dbReference type="NCBI Taxonomy" id="630535"/>
    <lineage>
        <taxon>Bacteria</taxon>
        <taxon>Bacillati</taxon>
        <taxon>Bacillota</taxon>
        <taxon>Bacilli</taxon>
        <taxon>Bacillales</taxon>
        <taxon>Bacillaceae</taxon>
        <taxon>Gracilibacillus</taxon>
    </lineage>
</organism>
<name>A0ABV8VTN6_9BACI</name>
<evidence type="ECO:0000256" key="1">
    <source>
        <dbReference type="ARBA" id="ARBA00004651"/>
    </source>
</evidence>
<dbReference type="InterPro" id="IPR018480">
    <property type="entry name" value="PNAcMuramoyl-5peptid_Trfase_CS"/>
</dbReference>
<feature type="transmembrane region" description="Helical" evidence="7">
    <location>
        <begin position="210"/>
        <end position="226"/>
    </location>
</feature>
<accession>A0ABV8VTN6</accession>
<feature type="transmembrane region" description="Helical" evidence="7">
    <location>
        <begin position="154"/>
        <end position="172"/>
    </location>
</feature>
<feature type="transmembrane region" description="Helical" evidence="7">
    <location>
        <begin position="284"/>
        <end position="302"/>
    </location>
</feature>
<dbReference type="PANTHER" id="PTHR22926">
    <property type="entry name" value="PHOSPHO-N-ACETYLMURAMOYL-PENTAPEPTIDE-TRANSFERASE"/>
    <property type="match status" value="1"/>
</dbReference>
<keyword evidence="3" id="KW-0808">Transferase</keyword>
<feature type="transmembrane region" description="Helical" evidence="7">
    <location>
        <begin position="97"/>
        <end position="121"/>
    </location>
</feature>
<dbReference type="CDD" id="cd06853">
    <property type="entry name" value="GT_WecA_like"/>
    <property type="match status" value="1"/>
</dbReference>
<evidence type="ECO:0000256" key="3">
    <source>
        <dbReference type="ARBA" id="ARBA00022679"/>
    </source>
</evidence>
<keyword evidence="9" id="KW-1185">Reference proteome</keyword>
<feature type="transmembrane region" description="Helical" evidence="7">
    <location>
        <begin position="46"/>
        <end position="63"/>
    </location>
</feature>